<evidence type="ECO:0008006" key="6">
    <source>
        <dbReference type="Google" id="ProtNLM"/>
    </source>
</evidence>
<dbReference type="GO" id="GO:0019171">
    <property type="term" value="F:(3R)-hydroxyacyl-[acyl-carrier-protein] dehydratase activity"/>
    <property type="evidence" value="ECO:0007669"/>
    <property type="project" value="TreeGrafter"/>
</dbReference>
<dbReference type="CDD" id="cd03441">
    <property type="entry name" value="R_hydratase_like"/>
    <property type="match status" value="1"/>
</dbReference>
<dbReference type="InterPro" id="IPR002539">
    <property type="entry name" value="MaoC-like_dom"/>
</dbReference>
<dbReference type="PATRIC" id="fig|1324261.3.peg.281"/>
<evidence type="ECO:0000259" key="2">
    <source>
        <dbReference type="Pfam" id="PF01575"/>
    </source>
</evidence>
<comment type="caution">
    <text evidence="4">The sequence shown here is derived from an EMBL/GenBank/DDBJ whole genome shotgun (WGS) entry which is preliminary data.</text>
</comment>
<dbReference type="HOGENOM" id="CLU_069117_0_0_11"/>
<dbReference type="Pfam" id="PF13452">
    <property type="entry name" value="FAS1_DH_region"/>
    <property type="match status" value="1"/>
</dbReference>
<dbReference type="PANTHER" id="PTHR43437">
    <property type="entry name" value="HYDROXYACYL-THIOESTER DEHYDRATASE TYPE 2, MITOCHONDRIAL-RELATED"/>
    <property type="match status" value="1"/>
</dbReference>
<keyword evidence="5" id="KW-1185">Reference proteome</keyword>
<dbReference type="NCBIfam" id="NF040620">
    <property type="entry name" value="fused_HadA_HadB"/>
    <property type="match status" value="1"/>
</dbReference>
<proteinExistence type="inferred from homology"/>
<sequence>MGLLRHGLLKSAVPAPPVAWYRHVSVRGSASVNRPTEKLGKFMTAAAETSALESRVGHYYRIEDTYQVGREKLREFARAVQDYHPAHWKLAAAAELGYSDLVAPLTFTSAPAMAANRHLFESVVIGYEMYLQTEEVFEQHRPIVAGDELHIDVELSSVRRIAGRDLITVTNTFTDTAGERVHTLHTTVVGVTAEDVDPAIRTVAQQVMMHDVNLAGIDYSEADYQKTMRPADEVRIAHGGTARTPGTPSFDDVKVGDELPVHHARLSRGDLVNYSGVACDANPLHWDENLAKLAGQPDVIAHGMLTMALGAGFGSAWSGDPGAVTRYAVRLSQPVIVSATEGADIEYSGRIKSLDPETRTGVVIVGAKSAGRKIFGLATLNIRFR</sequence>
<dbReference type="Gene3D" id="3.10.129.10">
    <property type="entry name" value="Hotdog Thioesterase"/>
    <property type="match status" value="2"/>
</dbReference>
<dbReference type="Proteomes" id="UP000025947">
    <property type="component" value="Unassembled WGS sequence"/>
</dbReference>
<dbReference type="SUPFAM" id="SSF54637">
    <property type="entry name" value="Thioesterase/thiol ester dehydrase-isomerase"/>
    <property type="match status" value="2"/>
</dbReference>
<comment type="similarity">
    <text evidence="1">Belongs to the enoyl-CoA hydratase/isomerase family.</text>
</comment>
<reference evidence="4 5" key="1">
    <citation type="submission" date="2014-04" db="EMBL/GenBank/DDBJ databases">
        <title>The Genome Sequence of Mycobacterium tuberculosis TKK-01-0051.</title>
        <authorList>
            <consortium name="The Broad Institute Genomics Platform"/>
            <consortium name="The Broad Institute Genome Sequencing Center for Infectious Disease"/>
            <person name="Earl A.M."/>
            <person name="Cohen K."/>
            <person name="Pym A."/>
            <person name="Bishai W."/>
            <person name="Maharaj K."/>
            <person name="Desjardins C."/>
            <person name="Abeel T."/>
            <person name="Young S."/>
            <person name="Zeng Q."/>
            <person name="Gargeya S."/>
            <person name="Abouelleil A."/>
            <person name="Alvarado L."/>
            <person name="Chapman S.B."/>
            <person name="Gainer-Dewar J."/>
            <person name="Goldberg J."/>
            <person name="Griggs A."/>
            <person name="Gujja S."/>
            <person name="Hansen M."/>
            <person name="Howarth C."/>
            <person name="Imamovic A."/>
            <person name="Larimer J."/>
            <person name="Murphy C."/>
            <person name="Naylor J."/>
            <person name="Pearson M."/>
            <person name="Poon T.W."/>
            <person name="Priest M."/>
            <person name="Roberts A."/>
            <person name="Saif S."/>
            <person name="Shea T."/>
            <person name="Sykes S."/>
            <person name="Wortman J."/>
            <person name="Nusbaum C."/>
            <person name="Birren B."/>
        </authorList>
    </citation>
    <scope>NUCLEOTIDE SEQUENCE [LARGE SCALE GENOMIC DNA]</scope>
    <source>
        <strain evidence="4 5">TKK-01-0051</strain>
    </source>
</reference>
<evidence type="ECO:0000256" key="1">
    <source>
        <dbReference type="ARBA" id="ARBA00005254"/>
    </source>
</evidence>
<accession>A0A051UK17</accession>
<dbReference type="AlphaFoldDB" id="A0A051UK17"/>
<gene>
    <name evidence="4" type="ORF">K875_00272</name>
</gene>
<feature type="domain" description="FAS1-like dehydratase" evidence="3">
    <location>
        <begin position="56"/>
        <end position="183"/>
    </location>
</feature>
<evidence type="ECO:0000313" key="4">
    <source>
        <dbReference type="EMBL" id="KBZ69554.1"/>
    </source>
</evidence>
<dbReference type="EMBL" id="JLXW01000001">
    <property type="protein sequence ID" value="KBZ69554.1"/>
    <property type="molecule type" value="Genomic_DNA"/>
</dbReference>
<dbReference type="Pfam" id="PF01575">
    <property type="entry name" value="MaoC_dehydratas"/>
    <property type="match status" value="1"/>
</dbReference>
<dbReference type="InterPro" id="IPR050965">
    <property type="entry name" value="UPF0336/Enoyl-CoA_hydratase"/>
</dbReference>
<dbReference type="PANTHER" id="PTHR43437:SF3">
    <property type="entry name" value="HYDROXYACYL-THIOESTER DEHYDRATASE TYPE 2, MITOCHONDRIAL"/>
    <property type="match status" value="1"/>
</dbReference>
<name>A0A051UK17_9MYCO</name>
<dbReference type="InterPro" id="IPR039569">
    <property type="entry name" value="FAS1-like_DH_region"/>
</dbReference>
<evidence type="ECO:0000313" key="5">
    <source>
        <dbReference type="Proteomes" id="UP000025947"/>
    </source>
</evidence>
<organism evidence="4 5">
    <name type="scientific">Mycobacterium [tuberculosis] TKK-01-0051</name>
    <dbReference type="NCBI Taxonomy" id="1324261"/>
    <lineage>
        <taxon>Bacteria</taxon>
        <taxon>Bacillati</taxon>
        <taxon>Actinomycetota</taxon>
        <taxon>Actinomycetes</taxon>
        <taxon>Mycobacteriales</taxon>
        <taxon>Mycobacteriaceae</taxon>
        <taxon>Mycobacterium</taxon>
        <taxon>Mycobacterium avium complex (MAC)</taxon>
    </lineage>
</organism>
<evidence type="ECO:0000259" key="3">
    <source>
        <dbReference type="Pfam" id="PF13452"/>
    </source>
</evidence>
<dbReference type="InterPro" id="IPR029069">
    <property type="entry name" value="HotDog_dom_sf"/>
</dbReference>
<feature type="domain" description="MaoC-like" evidence="2">
    <location>
        <begin position="264"/>
        <end position="355"/>
    </location>
</feature>
<protein>
    <recommendedName>
        <fullName evidence="6">(R)-hydratase</fullName>
    </recommendedName>
</protein>
<dbReference type="GO" id="GO:0006633">
    <property type="term" value="P:fatty acid biosynthetic process"/>
    <property type="evidence" value="ECO:0007669"/>
    <property type="project" value="TreeGrafter"/>
</dbReference>